<evidence type="ECO:0000256" key="2">
    <source>
        <dbReference type="SAM" id="MobiDB-lite"/>
    </source>
</evidence>
<evidence type="ECO:0000259" key="3">
    <source>
        <dbReference type="Pfam" id="PF00326"/>
    </source>
</evidence>
<dbReference type="InterPro" id="IPR001375">
    <property type="entry name" value="Peptidase_S9_cat"/>
</dbReference>
<dbReference type="Gene3D" id="3.40.50.1820">
    <property type="entry name" value="alpha/beta hydrolase"/>
    <property type="match status" value="1"/>
</dbReference>
<proteinExistence type="predicted"/>
<dbReference type="GO" id="GO:0006508">
    <property type="term" value="P:proteolysis"/>
    <property type="evidence" value="ECO:0007669"/>
    <property type="project" value="InterPro"/>
</dbReference>
<dbReference type="Pfam" id="PF00326">
    <property type="entry name" value="Peptidase_S9"/>
    <property type="match status" value="1"/>
</dbReference>
<dbReference type="OrthoDB" id="416344at2759"/>
<protein>
    <submittedName>
        <fullName evidence="4">Acylamino-acid-releasing enzyme, putative</fullName>
    </submittedName>
</protein>
<feature type="region of interest" description="Disordered" evidence="2">
    <location>
        <begin position="105"/>
        <end position="127"/>
    </location>
</feature>
<evidence type="ECO:0000313" key="4">
    <source>
        <dbReference type="EMBL" id="EER06779.1"/>
    </source>
</evidence>
<dbReference type="SUPFAM" id="SSF69304">
    <property type="entry name" value="Tricorn protease N-terminal domain"/>
    <property type="match status" value="1"/>
</dbReference>
<accession>C5L915</accession>
<dbReference type="PANTHER" id="PTHR42776:SF27">
    <property type="entry name" value="DIPEPTIDYL PEPTIDASE FAMILY MEMBER 6"/>
    <property type="match status" value="1"/>
</dbReference>
<dbReference type="EMBL" id="GG680342">
    <property type="protein sequence ID" value="EER06779.1"/>
    <property type="molecule type" value="Genomic_DNA"/>
</dbReference>
<dbReference type="InParanoid" id="C5L915"/>
<reference evidence="4 5" key="1">
    <citation type="submission" date="2008-07" db="EMBL/GenBank/DDBJ databases">
        <authorList>
            <person name="El-Sayed N."/>
            <person name="Caler E."/>
            <person name="Inman J."/>
            <person name="Amedeo P."/>
            <person name="Hass B."/>
            <person name="Wortman J."/>
        </authorList>
    </citation>
    <scope>NUCLEOTIDE SEQUENCE [LARGE SCALE GENOMIC DNA]</scope>
    <source>
        <strain evidence="5">ATCC 50983 / TXsc</strain>
    </source>
</reference>
<dbReference type="RefSeq" id="XP_002774963.1">
    <property type="nucleotide sequence ID" value="XM_002774917.1"/>
</dbReference>
<evidence type="ECO:0000313" key="5">
    <source>
        <dbReference type="Proteomes" id="UP000007800"/>
    </source>
</evidence>
<feature type="domain" description="Peptidase S9 prolyl oligopeptidase catalytic" evidence="3">
    <location>
        <begin position="397"/>
        <end position="553"/>
    </location>
</feature>
<keyword evidence="1" id="KW-0378">Hydrolase</keyword>
<name>C5L915_PERM5</name>
<dbReference type="GeneID" id="9056804"/>
<keyword evidence="5" id="KW-1185">Reference proteome</keyword>
<organism evidence="5">
    <name type="scientific">Perkinsus marinus (strain ATCC 50983 / TXsc)</name>
    <dbReference type="NCBI Taxonomy" id="423536"/>
    <lineage>
        <taxon>Eukaryota</taxon>
        <taxon>Sar</taxon>
        <taxon>Alveolata</taxon>
        <taxon>Perkinsozoa</taxon>
        <taxon>Perkinsea</taxon>
        <taxon>Perkinsida</taxon>
        <taxon>Perkinsidae</taxon>
        <taxon>Perkinsus</taxon>
    </lineage>
</organism>
<dbReference type="PANTHER" id="PTHR42776">
    <property type="entry name" value="SERINE PEPTIDASE S9 FAMILY MEMBER"/>
    <property type="match status" value="1"/>
</dbReference>
<gene>
    <name evidence="4" type="ORF">Pmar_PMAR013830</name>
</gene>
<sequence>MVVPVIIPEIDPKPIPSPDRVPSETASLNASVCFVTAVQGRCLVLLRYAASDASSVKSQEGERLNDDSNYSLALTTSTISMTSWDLTDVELKVIDLTGSHYSCPGIRSKKSSNSTTRQKAGGGGGGGSRLLSRHFGFSLSGVQQAIPSNEPGCVLFKMWKGGLWRELGPVAVAIAYGTTEGDDDDDDLEGIVFEPGVHEEKRPGCALLRYGPRTGWTEALINDPELLPRLANGVKIARNGSWAVWRVDKTDLPTEASLGDLMMVDLEPPPIGGKARALTTEAGNLDRYEPSPCGNYIAYMANYVEPARYIRAVSAEFSDTDALLVLSVPCTTRTMGYQPEGGVYVYGSDTLNDALSLVAVDAKTGKLAGSIPLPYDVSADSLAVTELEWDRELRGTPAGRVSLVGGSYGGYLALRCVILHPEMFQCVVARYPWVSTRWNGAETGDFTYEDEFWANESESTVWPVPSQLQEADVLGPQVLQLLKVPLLLMHGSKDNVCPVSNSKVLFNVLDNQRGSSDGMAADLRFVVFPGEGHGFRGAAAAEANMRQLKWLHKFMPVTENVSV</sequence>
<dbReference type="InterPro" id="IPR029058">
    <property type="entry name" value="AB_hydrolase_fold"/>
</dbReference>
<evidence type="ECO:0000256" key="1">
    <source>
        <dbReference type="ARBA" id="ARBA00022801"/>
    </source>
</evidence>
<dbReference type="AlphaFoldDB" id="C5L915"/>
<dbReference type="SUPFAM" id="SSF53474">
    <property type="entry name" value="alpha/beta-Hydrolases"/>
    <property type="match status" value="1"/>
</dbReference>
<dbReference type="Proteomes" id="UP000007800">
    <property type="component" value="Unassembled WGS sequence"/>
</dbReference>
<dbReference type="GO" id="GO:0004252">
    <property type="term" value="F:serine-type endopeptidase activity"/>
    <property type="evidence" value="ECO:0007669"/>
    <property type="project" value="TreeGrafter"/>
</dbReference>